<evidence type="ECO:0000313" key="1">
    <source>
        <dbReference type="EMBL" id="ORX63301.1"/>
    </source>
</evidence>
<dbReference type="Proteomes" id="UP000193944">
    <property type="component" value="Unassembled WGS sequence"/>
</dbReference>
<dbReference type="AlphaFoldDB" id="A0A1Y1VPR1"/>
<dbReference type="EMBL" id="MCFG01000656">
    <property type="protein sequence ID" value="ORX63301.1"/>
    <property type="molecule type" value="Genomic_DNA"/>
</dbReference>
<organism evidence="1 2">
    <name type="scientific">Anaeromyces robustus</name>
    <dbReference type="NCBI Taxonomy" id="1754192"/>
    <lineage>
        <taxon>Eukaryota</taxon>
        <taxon>Fungi</taxon>
        <taxon>Fungi incertae sedis</taxon>
        <taxon>Chytridiomycota</taxon>
        <taxon>Chytridiomycota incertae sedis</taxon>
        <taxon>Neocallimastigomycetes</taxon>
        <taxon>Neocallimastigales</taxon>
        <taxon>Neocallimastigaceae</taxon>
        <taxon>Anaeromyces</taxon>
    </lineage>
</organism>
<sequence>MVIDGMNNYGDDYAITCFASQMKVDKVIQFFDHYMPEEAIQTSDSKYAVHSICLLQNQQKDVTTKVFHKIL</sequence>
<protein>
    <submittedName>
        <fullName evidence="1">Uncharacterized protein</fullName>
    </submittedName>
</protein>
<name>A0A1Y1VPR1_9FUNG</name>
<accession>A0A1Y1VPR1</accession>
<keyword evidence="2" id="KW-1185">Reference proteome</keyword>
<reference evidence="1 2" key="1">
    <citation type="submission" date="2016-08" db="EMBL/GenBank/DDBJ databases">
        <title>A Parts List for Fungal Cellulosomes Revealed by Comparative Genomics.</title>
        <authorList>
            <consortium name="DOE Joint Genome Institute"/>
            <person name="Haitjema C.H."/>
            <person name="Gilmore S.P."/>
            <person name="Henske J.K."/>
            <person name="Solomon K.V."/>
            <person name="De Groot R."/>
            <person name="Kuo A."/>
            <person name="Mondo S.J."/>
            <person name="Salamov A.A."/>
            <person name="Labutti K."/>
            <person name="Zhao Z."/>
            <person name="Chiniquy J."/>
            <person name="Barry K."/>
            <person name="Brewer H.M."/>
            <person name="Purvine S.O."/>
            <person name="Wright A.T."/>
            <person name="Boxma B."/>
            <person name="Van Alen T."/>
            <person name="Hackstein J.H."/>
            <person name="Baker S.E."/>
            <person name="Grigoriev I.V."/>
            <person name="O'Malley M.A."/>
        </authorList>
    </citation>
    <scope>NUCLEOTIDE SEQUENCE [LARGE SCALE GENOMIC DNA]</scope>
    <source>
        <strain evidence="1 2">S4</strain>
    </source>
</reference>
<reference evidence="1 2" key="2">
    <citation type="submission" date="2016-08" db="EMBL/GenBank/DDBJ databases">
        <title>Pervasive Adenine N6-methylation of Active Genes in Fungi.</title>
        <authorList>
            <consortium name="DOE Joint Genome Institute"/>
            <person name="Mondo S.J."/>
            <person name="Dannebaum R.O."/>
            <person name="Kuo R.C."/>
            <person name="Labutti K."/>
            <person name="Haridas S."/>
            <person name="Kuo A."/>
            <person name="Salamov A."/>
            <person name="Ahrendt S.R."/>
            <person name="Lipzen A."/>
            <person name="Sullivan W."/>
            <person name="Andreopoulos W.B."/>
            <person name="Clum A."/>
            <person name="Lindquist E."/>
            <person name="Daum C."/>
            <person name="Ramamoorthy G.K."/>
            <person name="Gryganskyi A."/>
            <person name="Culley D."/>
            <person name="Magnuson J.K."/>
            <person name="James T.Y."/>
            <person name="O'Malley M.A."/>
            <person name="Stajich J.E."/>
            <person name="Spatafora J.W."/>
            <person name="Visel A."/>
            <person name="Grigoriev I.V."/>
        </authorList>
    </citation>
    <scope>NUCLEOTIDE SEQUENCE [LARGE SCALE GENOMIC DNA]</scope>
    <source>
        <strain evidence="1 2">S4</strain>
    </source>
</reference>
<gene>
    <name evidence="1" type="ORF">BCR32DRAFT_287869</name>
</gene>
<evidence type="ECO:0000313" key="2">
    <source>
        <dbReference type="Proteomes" id="UP000193944"/>
    </source>
</evidence>
<comment type="caution">
    <text evidence="1">The sequence shown here is derived from an EMBL/GenBank/DDBJ whole genome shotgun (WGS) entry which is preliminary data.</text>
</comment>
<proteinExistence type="predicted"/>